<protein>
    <recommendedName>
        <fullName evidence="3">DUF2292 domain-containing protein</fullName>
    </recommendedName>
</protein>
<accession>A0ABM9ERI5</accession>
<dbReference type="Pfam" id="PF10055">
    <property type="entry name" value="DUF2292"/>
    <property type="match status" value="1"/>
</dbReference>
<dbReference type="Proteomes" id="UP000838308">
    <property type="component" value="Unassembled WGS sequence"/>
</dbReference>
<name>A0ABM9ERI5_9BACI</name>
<organism evidence="1 2">
    <name type="scientific">Neobacillus rhizosphaerae</name>
    <dbReference type="NCBI Taxonomy" id="2880965"/>
    <lineage>
        <taxon>Bacteria</taxon>
        <taxon>Bacillati</taxon>
        <taxon>Bacillota</taxon>
        <taxon>Bacilli</taxon>
        <taxon>Bacillales</taxon>
        <taxon>Bacillaceae</taxon>
        <taxon>Neobacillus</taxon>
    </lineage>
</organism>
<proteinExistence type="predicted"/>
<keyword evidence="2" id="KW-1185">Reference proteome</keyword>
<evidence type="ECO:0000313" key="2">
    <source>
        <dbReference type="Proteomes" id="UP000838308"/>
    </source>
</evidence>
<dbReference type="InterPro" id="IPR018743">
    <property type="entry name" value="DUF2292"/>
</dbReference>
<gene>
    <name evidence="1" type="ORF">BACCIP111895_02385</name>
</gene>
<comment type="caution">
    <text evidence="1">The sequence shown here is derived from an EMBL/GenBank/DDBJ whole genome shotgun (WGS) entry which is preliminary data.</text>
</comment>
<reference evidence="1" key="1">
    <citation type="submission" date="2022-04" db="EMBL/GenBank/DDBJ databases">
        <authorList>
            <person name="Criscuolo A."/>
        </authorList>
    </citation>
    <scope>NUCLEOTIDE SEQUENCE</scope>
    <source>
        <strain evidence="1">CIP111895</strain>
    </source>
</reference>
<evidence type="ECO:0008006" key="3">
    <source>
        <dbReference type="Google" id="ProtNLM"/>
    </source>
</evidence>
<sequence length="73" mass="8411">MLTSSHNACLNVHVLLKGGRFKLKSDEREEIFAYLEKMLVTLKFGSITLIVQDGKIVQLEKNEKVRLHSNKNR</sequence>
<dbReference type="EMBL" id="CALBWS010000014">
    <property type="protein sequence ID" value="CAH2715201.1"/>
    <property type="molecule type" value="Genomic_DNA"/>
</dbReference>
<evidence type="ECO:0000313" key="1">
    <source>
        <dbReference type="EMBL" id="CAH2715201.1"/>
    </source>
</evidence>